<keyword evidence="2" id="KW-1185">Reference proteome</keyword>
<dbReference type="EMBL" id="VCDP01000016">
    <property type="protein sequence ID" value="MDX7998569.1"/>
    <property type="molecule type" value="Genomic_DNA"/>
</dbReference>
<dbReference type="GO" id="GO:0003677">
    <property type="term" value="F:DNA binding"/>
    <property type="evidence" value="ECO:0007669"/>
    <property type="project" value="UniProtKB-KW"/>
</dbReference>
<proteinExistence type="predicted"/>
<dbReference type="Proteomes" id="UP001271640">
    <property type="component" value="Unassembled WGS sequence"/>
</dbReference>
<organism evidence="1 2">
    <name type="scientific">Xenorhabdus littoralis</name>
    <dbReference type="NCBI Taxonomy" id="2582835"/>
    <lineage>
        <taxon>Bacteria</taxon>
        <taxon>Pseudomonadati</taxon>
        <taxon>Pseudomonadota</taxon>
        <taxon>Gammaproteobacteria</taxon>
        <taxon>Enterobacterales</taxon>
        <taxon>Morganellaceae</taxon>
        <taxon>Xenorhabdus</taxon>
    </lineage>
</organism>
<gene>
    <name evidence="1" type="ORF">FE394_05035</name>
</gene>
<evidence type="ECO:0000313" key="2">
    <source>
        <dbReference type="Proteomes" id="UP001271640"/>
    </source>
</evidence>
<comment type="caution">
    <text evidence="1">The sequence shown here is derived from an EMBL/GenBank/DDBJ whole genome shotgun (WGS) entry which is preliminary data.</text>
</comment>
<protein>
    <submittedName>
        <fullName evidence="1">AbrB/MazE/SpoVT family DNA-binding domain-containing protein</fullName>
    </submittedName>
</protein>
<keyword evidence="1" id="KW-0238">DNA-binding</keyword>
<name>A0ABU4SJ08_9GAMM</name>
<evidence type="ECO:0000313" key="1">
    <source>
        <dbReference type="EMBL" id="MDX7998569.1"/>
    </source>
</evidence>
<reference evidence="2" key="1">
    <citation type="journal article" date="2024" name="Toxins">
        <title>Genome Sequence Analysis of Native Xenorhabdus Strains Isolated from Entomopathogenic Nematodes in Argentina.</title>
        <authorList>
            <person name="Palma L."/>
            <person name="Frizzo L."/>
            <person name="Kaiser S."/>
            <person name="Berry C."/>
            <person name="Caballero P."/>
            <person name="Bode H.B."/>
            <person name="Del Valle E.E."/>
        </authorList>
    </citation>
    <scope>NUCLEOTIDE SEQUENCE [LARGE SCALE GENOMIC DNA]</scope>
    <source>
        <strain evidence="2">Reich</strain>
    </source>
</reference>
<sequence>MERIVKILNNRRNKTIRLFVMSEFENEDVILSKKDSKRDNWNFFLNMLDNFPVPNDFLDTNERYQDIAERDPFD</sequence>
<accession>A0ABU4SJ08</accession>